<dbReference type="PANTHER" id="PTHR42679">
    <property type="entry name" value="S-METHYL-5'-THIOADENOSINE PHOSPHORYLASE"/>
    <property type="match status" value="1"/>
</dbReference>
<dbReference type="InterPro" id="IPR035994">
    <property type="entry name" value="Nucleoside_phosphorylase_sf"/>
</dbReference>
<feature type="domain" description="Nucleoside phosphorylase" evidence="4">
    <location>
        <begin position="55"/>
        <end position="282"/>
    </location>
</feature>
<proteinExistence type="predicted"/>
<dbReference type="AlphaFoldDB" id="A0AA36J3V7"/>
<gene>
    <name evidence="5" type="ORF">EVOR1521_LOCUS21935</name>
</gene>
<evidence type="ECO:0000313" key="5">
    <source>
        <dbReference type="EMBL" id="CAJ1398049.1"/>
    </source>
</evidence>
<dbReference type="GO" id="GO:0019509">
    <property type="term" value="P:L-methionine salvage from methylthioadenosine"/>
    <property type="evidence" value="ECO:0007669"/>
    <property type="project" value="TreeGrafter"/>
</dbReference>
<dbReference type="GO" id="GO:0006166">
    <property type="term" value="P:purine ribonucleoside salvage"/>
    <property type="evidence" value="ECO:0007669"/>
    <property type="project" value="UniProtKB-KW"/>
</dbReference>
<name>A0AA36J3V7_9DINO</name>
<dbReference type="Gene3D" id="3.40.50.1580">
    <property type="entry name" value="Nucleoside phosphorylase domain"/>
    <property type="match status" value="1"/>
</dbReference>
<dbReference type="Proteomes" id="UP001178507">
    <property type="component" value="Unassembled WGS sequence"/>
</dbReference>
<protein>
    <recommendedName>
        <fullName evidence="4">Nucleoside phosphorylase domain-containing protein</fullName>
    </recommendedName>
</protein>
<keyword evidence="2" id="KW-0808">Transferase</keyword>
<dbReference type="Pfam" id="PF01048">
    <property type="entry name" value="PNP_UDP_1"/>
    <property type="match status" value="1"/>
</dbReference>
<evidence type="ECO:0000313" key="6">
    <source>
        <dbReference type="Proteomes" id="UP001178507"/>
    </source>
</evidence>
<evidence type="ECO:0000256" key="1">
    <source>
        <dbReference type="ARBA" id="ARBA00022676"/>
    </source>
</evidence>
<evidence type="ECO:0000256" key="3">
    <source>
        <dbReference type="ARBA" id="ARBA00022726"/>
    </source>
</evidence>
<keyword evidence="1" id="KW-0328">Glycosyltransferase</keyword>
<dbReference type="GO" id="GO:0017061">
    <property type="term" value="F:S-methyl-5-thioadenosine phosphorylase activity"/>
    <property type="evidence" value="ECO:0007669"/>
    <property type="project" value="InterPro"/>
</dbReference>
<organism evidence="5 6">
    <name type="scientific">Effrenium voratum</name>
    <dbReference type="NCBI Taxonomy" id="2562239"/>
    <lineage>
        <taxon>Eukaryota</taxon>
        <taxon>Sar</taxon>
        <taxon>Alveolata</taxon>
        <taxon>Dinophyceae</taxon>
        <taxon>Suessiales</taxon>
        <taxon>Symbiodiniaceae</taxon>
        <taxon>Effrenium</taxon>
    </lineage>
</organism>
<dbReference type="InterPro" id="IPR000845">
    <property type="entry name" value="Nucleoside_phosphorylase_d"/>
</dbReference>
<dbReference type="EMBL" id="CAUJNA010003288">
    <property type="protein sequence ID" value="CAJ1398049.1"/>
    <property type="molecule type" value="Genomic_DNA"/>
</dbReference>
<evidence type="ECO:0000259" key="4">
    <source>
        <dbReference type="Pfam" id="PF01048"/>
    </source>
</evidence>
<sequence>MAKPLGPLPRYGLIGGSGVQVRGEDRWIVDTPFGPCVLAAMDPERRVLFANRHLCTEVNAETGEVEYAPPHMVNYRALVWALSSCECSGVVSLSSTGTLHPEEIPICSMVAAEDYYMVTPQPVTFWGNPKIGAFEKPEGGLGRIHYSPADPASRAEWVAKLQRILQPVLAKVRDKVKFAKGQTATSWPLVQEEEMVYVNTVGPRFETRAEIRSYRPIGHVVGMTAGNEWMLCEELHIPYFVLCCCDNACNGLSQHPGGALQEYLENKQAVSDVTAAVVYQLVEGLTQDA</sequence>
<dbReference type="GO" id="GO:0005829">
    <property type="term" value="C:cytosol"/>
    <property type="evidence" value="ECO:0007669"/>
    <property type="project" value="TreeGrafter"/>
</dbReference>
<dbReference type="PANTHER" id="PTHR42679:SF2">
    <property type="entry name" value="S-METHYL-5'-THIOADENOSINE PHOSPHORYLASE"/>
    <property type="match status" value="1"/>
</dbReference>
<dbReference type="InterPro" id="IPR010044">
    <property type="entry name" value="MTAP"/>
</dbReference>
<evidence type="ECO:0000256" key="2">
    <source>
        <dbReference type="ARBA" id="ARBA00022679"/>
    </source>
</evidence>
<accession>A0AA36J3V7</accession>
<reference evidence="5" key="1">
    <citation type="submission" date="2023-08" db="EMBL/GenBank/DDBJ databases">
        <authorList>
            <person name="Chen Y."/>
            <person name="Shah S."/>
            <person name="Dougan E. K."/>
            <person name="Thang M."/>
            <person name="Chan C."/>
        </authorList>
    </citation>
    <scope>NUCLEOTIDE SEQUENCE</scope>
</reference>
<dbReference type="SUPFAM" id="SSF53167">
    <property type="entry name" value="Purine and uridine phosphorylases"/>
    <property type="match status" value="1"/>
</dbReference>
<comment type="caution">
    <text evidence="5">The sequence shown here is derived from an EMBL/GenBank/DDBJ whole genome shotgun (WGS) entry which is preliminary data.</text>
</comment>
<keyword evidence="3" id="KW-0660">Purine salvage</keyword>
<keyword evidence="6" id="KW-1185">Reference proteome</keyword>